<keyword evidence="5 9" id="KW-0812">Transmembrane</keyword>
<dbReference type="GO" id="GO:0055085">
    <property type="term" value="P:transmembrane transport"/>
    <property type="evidence" value="ECO:0007669"/>
    <property type="project" value="TreeGrafter"/>
</dbReference>
<comment type="similarity">
    <text evidence="2">Belongs to the autoinducer-2 exporter (AI-2E) (TC 2.A.86) family.</text>
</comment>
<feature type="compositionally biased region" description="Basic and acidic residues" evidence="8">
    <location>
        <begin position="404"/>
        <end position="421"/>
    </location>
</feature>
<dbReference type="EMBL" id="QZVT01000009">
    <property type="protein sequence ID" value="RJT77304.1"/>
    <property type="molecule type" value="Genomic_DNA"/>
</dbReference>
<evidence type="ECO:0000256" key="4">
    <source>
        <dbReference type="ARBA" id="ARBA00022475"/>
    </source>
</evidence>
<feature type="transmembrane region" description="Helical" evidence="9">
    <location>
        <begin position="317"/>
        <end position="350"/>
    </location>
</feature>
<feature type="transmembrane region" description="Helical" evidence="9">
    <location>
        <begin position="160"/>
        <end position="185"/>
    </location>
</feature>
<dbReference type="OrthoDB" id="9784366at2"/>
<keyword evidence="4" id="KW-1003">Cell membrane</keyword>
<name>A0A3A5LYH3_9MICC</name>
<dbReference type="PANTHER" id="PTHR21716">
    <property type="entry name" value="TRANSMEMBRANE PROTEIN"/>
    <property type="match status" value="1"/>
</dbReference>
<feature type="transmembrane region" description="Helical" evidence="9">
    <location>
        <begin position="236"/>
        <end position="261"/>
    </location>
</feature>
<gene>
    <name evidence="10" type="ORF">D6T63_15315</name>
</gene>
<dbReference type="RefSeq" id="WP_120149925.1">
    <property type="nucleotide sequence ID" value="NZ_QZVT01000009.1"/>
</dbReference>
<feature type="compositionally biased region" description="Low complexity" evidence="8">
    <location>
        <begin position="391"/>
        <end position="402"/>
    </location>
</feature>
<dbReference type="GO" id="GO:0005886">
    <property type="term" value="C:plasma membrane"/>
    <property type="evidence" value="ECO:0007669"/>
    <property type="project" value="UniProtKB-SubCell"/>
</dbReference>
<proteinExistence type="inferred from homology"/>
<evidence type="ECO:0000256" key="8">
    <source>
        <dbReference type="SAM" id="MobiDB-lite"/>
    </source>
</evidence>
<comment type="caution">
    <text evidence="10">The sequence shown here is derived from an EMBL/GenBank/DDBJ whole genome shotgun (WGS) entry which is preliminary data.</text>
</comment>
<feature type="transmembrane region" description="Helical" evidence="9">
    <location>
        <begin position="53"/>
        <end position="73"/>
    </location>
</feature>
<comment type="subcellular location">
    <subcellularLocation>
        <location evidence="1">Cell membrane</location>
        <topology evidence="1">Multi-pass membrane protein</topology>
    </subcellularLocation>
</comment>
<feature type="transmembrane region" description="Helical" evidence="9">
    <location>
        <begin position="268"/>
        <end position="297"/>
    </location>
</feature>
<dbReference type="InterPro" id="IPR002549">
    <property type="entry name" value="AI-2E-like"/>
</dbReference>
<evidence type="ECO:0000256" key="1">
    <source>
        <dbReference type="ARBA" id="ARBA00004651"/>
    </source>
</evidence>
<feature type="region of interest" description="Disordered" evidence="8">
    <location>
        <begin position="374"/>
        <end position="444"/>
    </location>
</feature>
<evidence type="ECO:0000313" key="11">
    <source>
        <dbReference type="Proteomes" id="UP000272560"/>
    </source>
</evidence>
<feature type="transmembrane region" description="Helical" evidence="9">
    <location>
        <begin position="29"/>
        <end position="47"/>
    </location>
</feature>
<dbReference type="AlphaFoldDB" id="A0A3A5LYH3"/>
<protein>
    <submittedName>
        <fullName evidence="10">AI-2E family transporter</fullName>
    </submittedName>
</protein>
<reference evidence="10 11" key="1">
    <citation type="submission" date="2018-09" db="EMBL/GenBank/DDBJ databases">
        <title>Novel species of Arthrobacter.</title>
        <authorList>
            <person name="Liu Q."/>
            <person name="Xin Y.-H."/>
        </authorList>
    </citation>
    <scope>NUCLEOTIDE SEQUENCE [LARGE SCALE GENOMIC DNA]</scope>
    <source>
        <strain evidence="10 11">Hz2</strain>
    </source>
</reference>
<evidence type="ECO:0000256" key="3">
    <source>
        <dbReference type="ARBA" id="ARBA00022448"/>
    </source>
</evidence>
<keyword evidence="6 9" id="KW-1133">Transmembrane helix</keyword>
<feature type="transmembrane region" description="Helical" evidence="9">
    <location>
        <begin position="85"/>
        <end position="107"/>
    </location>
</feature>
<keyword evidence="7 9" id="KW-0472">Membrane</keyword>
<evidence type="ECO:0000256" key="6">
    <source>
        <dbReference type="ARBA" id="ARBA00022989"/>
    </source>
</evidence>
<dbReference type="Pfam" id="PF01594">
    <property type="entry name" value="AI-2E_transport"/>
    <property type="match status" value="1"/>
</dbReference>
<organism evidence="10 11">
    <name type="scientific">Arthrobacter cheniae</name>
    <dbReference type="NCBI Taxonomy" id="1258888"/>
    <lineage>
        <taxon>Bacteria</taxon>
        <taxon>Bacillati</taxon>
        <taxon>Actinomycetota</taxon>
        <taxon>Actinomycetes</taxon>
        <taxon>Micrococcales</taxon>
        <taxon>Micrococcaceae</taxon>
        <taxon>Arthrobacter</taxon>
    </lineage>
</organism>
<evidence type="ECO:0000256" key="7">
    <source>
        <dbReference type="ARBA" id="ARBA00023136"/>
    </source>
</evidence>
<sequence>MTQPMRARAEASAPKGPWRDSLGNASIRAAQVLVLLALAVVAVYALIQVRLVVIPMLLALILAAAIGPFVNWLRRKGWGPSLATTVAFLLLLVVFGGLITGIILAVVGQAGELASSATEGFDKLYALVKNGPIPIDDAQIQQARDQAVDFATSSTVGAGAISGLSAAGNFTAGALLMVVILFFFLKDGEKIWAFMLRAFKGRRLVKARRVGYSSMAVLGGYVRGTAIVALVDSVFIGVALLVLGVPLALPLAAIVFIGAFIPLVGATLAGVLAALIALVANGPFVALMVIIVVIVVNQLEGNFLQPVVMGRTLQVHALVILLALTAGTILAGIIGAILSVPVAAVSWAAIKAWNQEKDDSITDEEVEEAEKLTALDETGHGLSSTPKEEQGAALAAAGVAAEESTDRPGTQDRRVEGRDDGDRDDEGGPAGRHGRHGGSSIAGH</sequence>
<dbReference type="PANTHER" id="PTHR21716:SF53">
    <property type="entry name" value="PERMEASE PERM-RELATED"/>
    <property type="match status" value="1"/>
</dbReference>
<evidence type="ECO:0000256" key="9">
    <source>
        <dbReference type="SAM" id="Phobius"/>
    </source>
</evidence>
<dbReference type="Proteomes" id="UP000272560">
    <property type="component" value="Unassembled WGS sequence"/>
</dbReference>
<evidence type="ECO:0000313" key="10">
    <source>
        <dbReference type="EMBL" id="RJT77304.1"/>
    </source>
</evidence>
<keyword evidence="11" id="KW-1185">Reference proteome</keyword>
<keyword evidence="3" id="KW-0813">Transport</keyword>
<feature type="transmembrane region" description="Helical" evidence="9">
    <location>
        <begin position="210"/>
        <end position="230"/>
    </location>
</feature>
<accession>A0A3A5LYH3</accession>
<evidence type="ECO:0000256" key="2">
    <source>
        <dbReference type="ARBA" id="ARBA00009773"/>
    </source>
</evidence>
<evidence type="ECO:0000256" key="5">
    <source>
        <dbReference type="ARBA" id="ARBA00022692"/>
    </source>
</evidence>